<proteinExistence type="predicted"/>
<dbReference type="SUPFAM" id="SSF52980">
    <property type="entry name" value="Restriction endonuclease-like"/>
    <property type="match status" value="1"/>
</dbReference>
<comment type="caution">
    <text evidence="1">The sequence shown here is derived from an EMBL/GenBank/DDBJ whole genome shotgun (WGS) entry which is preliminary data.</text>
</comment>
<reference evidence="1 2" key="1">
    <citation type="submission" date="2018-09" db="EMBL/GenBank/DDBJ databases">
        <title>Evolutionary history of phycoerythrin pigmentation in the water bloom-forming cyanobacterium Microcystis aeruginosa.</title>
        <authorList>
            <person name="Tanabe Y."/>
            <person name="Tanabe Y."/>
            <person name="Yamaguchi H."/>
        </authorList>
    </citation>
    <scope>NUCLEOTIDE SEQUENCE [LARGE SCALE GENOMIC DNA]</scope>
    <source>
        <strain evidence="1 2">NIES-2520</strain>
    </source>
</reference>
<dbReference type="InterPro" id="IPR012296">
    <property type="entry name" value="Nuclease_put_TT1808"/>
</dbReference>
<accession>A0A5A5RET7</accession>
<sequence>MEEYRENGIRLGWLIDRHNQQAFVYHQDGMITCYAIIDAIKNLGNQLNHEKRKVKGN</sequence>
<name>A0A5A5RET7_MICAE</name>
<dbReference type="Proteomes" id="UP000324917">
    <property type="component" value="Unassembled WGS sequence"/>
</dbReference>
<dbReference type="InterPro" id="IPR011335">
    <property type="entry name" value="Restrct_endonuc-II-like"/>
</dbReference>
<evidence type="ECO:0000313" key="2">
    <source>
        <dbReference type="Proteomes" id="UP000324917"/>
    </source>
</evidence>
<dbReference type="Gene3D" id="3.90.1570.10">
    <property type="entry name" value="tt1808, chain A"/>
    <property type="match status" value="1"/>
</dbReference>
<protein>
    <submittedName>
        <fullName evidence="1">Uncharacterized protein</fullName>
    </submittedName>
</protein>
<evidence type="ECO:0000313" key="1">
    <source>
        <dbReference type="EMBL" id="GCA73475.1"/>
    </source>
</evidence>
<gene>
    <name evidence="1" type="ORF">MiTe_00290</name>
</gene>
<dbReference type="AlphaFoldDB" id="A0A5A5RET7"/>
<dbReference type="EMBL" id="BHVP01000003">
    <property type="protein sequence ID" value="GCA73475.1"/>
    <property type="molecule type" value="Genomic_DNA"/>
</dbReference>
<organism evidence="1 2">
    <name type="scientific">Microcystis aeruginosa NIES-2520</name>
    <dbReference type="NCBI Taxonomy" id="2303982"/>
    <lineage>
        <taxon>Bacteria</taxon>
        <taxon>Bacillati</taxon>
        <taxon>Cyanobacteriota</taxon>
        <taxon>Cyanophyceae</taxon>
        <taxon>Oscillatoriophycideae</taxon>
        <taxon>Chroococcales</taxon>
        <taxon>Microcystaceae</taxon>
        <taxon>Microcystis</taxon>
    </lineage>
</organism>